<organism evidence="1 2">
    <name type="scientific">Eretmocerus hayati</name>
    <dbReference type="NCBI Taxonomy" id="131215"/>
    <lineage>
        <taxon>Eukaryota</taxon>
        <taxon>Metazoa</taxon>
        <taxon>Ecdysozoa</taxon>
        <taxon>Arthropoda</taxon>
        <taxon>Hexapoda</taxon>
        <taxon>Insecta</taxon>
        <taxon>Pterygota</taxon>
        <taxon>Neoptera</taxon>
        <taxon>Endopterygota</taxon>
        <taxon>Hymenoptera</taxon>
        <taxon>Apocrita</taxon>
        <taxon>Proctotrupomorpha</taxon>
        <taxon>Chalcidoidea</taxon>
        <taxon>Aphelinidae</taxon>
        <taxon>Aphelininae</taxon>
        <taxon>Eretmocerus</taxon>
    </lineage>
</organism>
<dbReference type="EMBL" id="CM056742">
    <property type="protein sequence ID" value="KAJ8679455.1"/>
    <property type="molecule type" value="Genomic_DNA"/>
</dbReference>
<evidence type="ECO:0000313" key="2">
    <source>
        <dbReference type="Proteomes" id="UP001239111"/>
    </source>
</evidence>
<keyword evidence="2" id="KW-1185">Reference proteome</keyword>
<gene>
    <name evidence="1" type="ORF">QAD02_015242</name>
</gene>
<dbReference type="Proteomes" id="UP001239111">
    <property type="component" value="Chromosome 2"/>
</dbReference>
<protein>
    <submittedName>
        <fullName evidence="1">Uncharacterized protein</fullName>
    </submittedName>
</protein>
<comment type="caution">
    <text evidence="1">The sequence shown here is derived from an EMBL/GenBank/DDBJ whole genome shotgun (WGS) entry which is preliminary data.</text>
</comment>
<sequence>MIKAIGKRCQNTILNHYRHANHGFLKYDTSGINRLAPPPILYNRCMSMFDTVKDSEDDTDSKTTGRSEAVKLLMKMLCIDRKSAGFIIQEHNVFNSTTKQIMLANYKKLMGAGANNDFILENVILLAQNPPELSKKVDRILKFVDKIPDGLALLSCEDKKIDQVSEINLSMKDHILLIKERFQISTGDMNAIILNYLLRMRSEPQGTLKKIELLLENKVSVDSLIKGEWQLGPSYQKLQERLKKCEEIGIKLKPYIVSCGENVFDRRIESINRRKEYSNQLTHLIQHLSEKSGHSISIIKSRLRSSKLSDGHEKTKLRFDEVYKIIDHILAEGYEYNDIINCLKILSLPRDLIIARFKMLKRVESKISSRAKAPLLDCLTLPDEEFHNYLLSRRNGGFSHKIQS</sequence>
<reference evidence="1" key="1">
    <citation type="submission" date="2023-04" db="EMBL/GenBank/DDBJ databases">
        <title>A chromosome-level genome assembly of the parasitoid wasp Eretmocerus hayati.</title>
        <authorList>
            <person name="Zhong Y."/>
            <person name="Liu S."/>
            <person name="Liu Y."/>
        </authorList>
    </citation>
    <scope>NUCLEOTIDE SEQUENCE</scope>
    <source>
        <strain evidence="1">ZJU_SS_LIU_2023</strain>
    </source>
</reference>
<accession>A0ACC2PCG9</accession>
<name>A0ACC2PCG9_9HYME</name>
<proteinExistence type="predicted"/>
<evidence type="ECO:0000313" key="1">
    <source>
        <dbReference type="EMBL" id="KAJ8679455.1"/>
    </source>
</evidence>